<dbReference type="Proteomes" id="UP000694700">
    <property type="component" value="Unplaced"/>
</dbReference>
<feature type="compositionally biased region" description="Polar residues" evidence="1">
    <location>
        <begin position="227"/>
        <end position="240"/>
    </location>
</feature>
<dbReference type="InterPro" id="IPR037365">
    <property type="entry name" value="Slowmo/Ups"/>
</dbReference>
<dbReference type="PANTHER" id="PTHR11158">
    <property type="entry name" value="MSF1/PX19 RELATED"/>
    <property type="match status" value="1"/>
</dbReference>
<proteinExistence type="predicted"/>
<dbReference type="AlphaFoldDB" id="A0A8C1XL79"/>
<feature type="domain" description="PRELI/MSF1" evidence="2">
    <location>
        <begin position="44"/>
        <end position="214"/>
    </location>
</feature>
<evidence type="ECO:0000313" key="3">
    <source>
        <dbReference type="Ensembl" id="ENSCCRP00015082638.1"/>
    </source>
</evidence>
<dbReference type="Pfam" id="PF04707">
    <property type="entry name" value="PRELI"/>
    <property type="match status" value="1"/>
</dbReference>
<evidence type="ECO:0000313" key="4">
    <source>
        <dbReference type="Proteomes" id="UP000694700"/>
    </source>
</evidence>
<evidence type="ECO:0000256" key="1">
    <source>
        <dbReference type="SAM" id="MobiDB-lite"/>
    </source>
</evidence>
<dbReference type="PROSITE" id="PS50904">
    <property type="entry name" value="PRELI_MSF1"/>
    <property type="match status" value="1"/>
</dbReference>
<dbReference type="InterPro" id="IPR006797">
    <property type="entry name" value="PRELI/MSF1_dom"/>
</dbReference>
<dbReference type="GO" id="GO:0005758">
    <property type="term" value="C:mitochondrial intermembrane space"/>
    <property type="evidence" value="ECO:0007669"/>
    <property type="project" value="InterPro"/>
</dbReference>
<evidence type="ECO:0000259" key="2">
    <source>
        <dbReference type="PROSITE" id="PS50904"/>
    </source>
</evidence>
<sequence length="240" mass="27441">MLLTRAPSHTRARARTEGGNAADVDELQDYRLCCWGSAGLVMIGKHFFSEMDIKSTWEQVLTAFWQRYPNPYSTHVLTEDVLFREVTSDNLLLSRRLLTKTNRLPRWAERIFPGKRSVYIIEDSVVDLGNRSLTTLTWNVNHAKLMRVVERCVFAGERDRPVWTRITREAWISSGVFGLSRPIQEFGLARFRSNQVKSMKGLEHALSNLQKASAVCPGDSAEKHKNTNSASKTQKPQQYI</sequence>
<name>A0A8C1XL79_CYPCA</name>
<organism evidence="3 4">
    <name type="scientific">Cyprinus carpio</name>
    <name type="common">Common carp</name>
    <dbReference type="NCBI Taxonomy" id="7962"/>
    <lineage>
        <taxon>Eukaryota</taxon>
        <taxon>Metazoa</taxon>
        <taxon>Chordata</taxon>
        <taxon>Craniata</taxon>
        <taxon>Vertebrata</taxon>
        <taxon>Euteleostomi</taxon>
        <taxon>Actinopterygii</taxon>
        <taxon>Neopterygii</taxon>
        <taxon>Teleostei</taxon>
        <taxon>Ostariophysi</taxon>
        <taxon>Cypriniformes</taxon>
        <taxon>Cyprinidae</taxon>
        <taxon>Cyprininae</taxon>
        <taxon>Cyprinus</taxon>
    </lineage>
</organism>
<reference evidence="3" key="1">
    <citation type="submission" date="2025-08" db="UniProtKB">
        <authorList>
            <consortium name="Ensembl"/>
        </authorList>
    </citation>
    <scope>IDENTIFICATION</scope>
</reference>
<dbReference type="Ensembl" id="ENSCCRT00015085332.1">
    <property type="protein sequence ID" value="ENSCCRP00015082638.1"/>
    <property type="gene ID" value="ENSCCRG00015033371.1"/>
</dbReference>
<feature type="region of interest" description="Disordered" evidence="1">
    <location>
        <begin position="216"/>
        <end position="240"/>
    </location>
</feature>
<protein>
    <submittedName>
        <fullName evidence="3">PRELI domain containing 1b</fullName>
    </submittedName>
</protein>
<accession>A0A8C1XL79</accession>